<accession>M6HJS7</accession>
<name>M6HJS7_LEPIR</name>
<dbReference type="AlphaFoldDB" id="M6HJS7"/>
<sequence>MRRNLNNSLKNTRLSQNSGPLSKTTRLRYSNRANYYKIRIPITSKGKGKSGGARVISCVVFVEKTVFLVSIYDKSEKENISDKDLEKIIKIYNQIQ</sequence>
<evidence type="ECO:0000313" key="3">
    <source>
        <dbReference type="Proteomes" id="UP000012089"/>
    </source>
</evidence>
<evidence type="ECO:0000256" key="1">
    <source>
        <dbReference type="SAM" id="MobiDB-lite"/>
    </source>
</evidence>
<reference evidence="2 3" key="1">
    <citation type="submission" date="2013-01" db="EMBL/GenBank/DDBJ databases">
        <authorList>
            <person name="Harkins D.M."/>
            <person name="Durkin A.S."/>
            <person name="Brinkac L.M."/>
            <person name="Haft D.H."/>
            <person name="Selengut J.D."/>
            <person name="Sanka R."/>
            <person name="DePew J."/>
            <person name="Purushe J."/>
            <person name="Tulsiani S.M."/>
            <person name="Graham G.C."/>
            <person name="Burns M.-A."/>
            <person name="Dohnt M.F."/>
            <person name="Smythe L.D."/>
            <person name="McKay D.B."/>
            <person name="Craig S.B."/>
            <person name="Vinetz J.M."/>
            <person name="Sutton G.G."/>
            <person name="Nierman W.C."/>
            <person name="Fouts D.E."/>
        </authorList>
    </citation>
    <scope>NUCLEOTIDE SEQUENCE [LARGE SCALE GENOMIC DNA]</scope>
    <source>
        <strain evidence="2 3">LT2156</strain>
    </source>
</reference>
<dbReference type="InterPro" id="IPR009387">
    <property type="entry name" value="HigB-2"/>
</dbReference>
<organism evidence="2 3">
    <name type="scientific">Leptospira interrogans serovar Zanoni str. LT2156</name>
    <dbReference type="NCBI Taxonomy" id="1001601"/>
    <lineage>
        <taxon>Bacteria</taxon>
        <taxon>Pseudomonadati</taxon>
        <taxon>Spirochaetota</taxon>
        <taxon>Spirochaetia</taxon>
        <taxon>Leptospirales</taxon>
        <taxon>Leptospiraceae</taxon>
        <taxon>Leptospira</taxon>
    </lineage>
</organism>
<feature type="region of interest" description="Disordered" evidence="1">
    <location>
        <begin position="1"/>
        <end position="23"/>
    </location>
</feature>
<protein>
    <submittedName>
        <fullName evidence="2">PF06296 domain protein</fullName>
    </submittedName>
</protein>
<dbReference type="EMBL" id="AFMF02000032">
    <property type="protein sequence ID" value="EMM95199.1"/>
    <property type="molecule type" value="Genomic_DNA"/>
</dbReference>
<evidence type="ECO:0000313" key="2">
    <source>
        <dbReference type="EMBL" id="EMM95199.1"/>
    </source>
</evidence>
<gene>
    <name evidence="2" type="ORF">LEP1GSC158_5509</name>
</gene>
<proteinExistence type="predicted"/>
<dbReference type="Proteomes" id="UP000012089">
    <property type="component" value="Unassembled WGS sequence"/>
</dbReference>
<comment type="caution">
    <text evidence="2">The sequence shown here is derived from an EMBL/GenBank/DDBJ whole genome shotgun (WGS) entry which is preliminary data.</text>
</comment>
<dbReference type="Pfam" id="PF06296">
    <property type="entry name" value="RelE"/>
    <property type="match status" value="1"/>
</dbReference>